<comment type="caution">
    <text evidence="2">The sequence shown here is derived from an EMBL/GenBank/DDBJ whole genome shotgun (WGS) entry which is preliminary data.</text>
</comment>
<accession>A0AAV9ALM5</accession>
<feature type="domain" description="Neprosin PEP catalytic" evidence="1">
    <location>
        <begin position="66"/>
        <end position="319"/>
    </location>
</feature>
<evidence type="ECO:0000259" key="1">
    <source>
        <dbReference type="PROSITE" id="PS52045"/>
    </source>
</evidence>
<evidence type="ECO:0000313" key="3">
    <source>
        <dbReference type="Proteomes" id="UP001179952"/>
    </source>
</evidence>
<dbReference type="AlphaFoldDB" id="A0AAV9ALM5"/>
<keyword evidence="3" id="KW-1185">Reference proteome</keyword>
<dbReference type="InterPro" id="IPR004314">
    <property type="entry name" value="Neprosin"/>
</dbReference>
<gene>
    <name evidence="2" type="ORF">QJS04_geneDACA010452</name>
</gene>
<dbReference type="PROSITE" id="PS52045">
    <property type="entry name" value="NEPROSIN_PEP_CD"/>
    <property type="match status" value="1"/>
</dbReference>
<dbReference type="InterPro" id="IPR053168">
    <property type="entry name" value="Glutamic_endopeptidase"/>
</dbReference>
<dbReference type="Proteomes" id="UP001179952">
    <property type="component" value="Unassembled WGS sequence"/>
</dbReference>
<dbReference type="PANTHER" id="PTHR31589">
    <property type="entry name" value="PROTEIN, PUTATIVE (DUF239)-RELATED-RELATED"/>
    <property type="match status" value="1"/>
</dbReference>
<dbReference type="Gene3D" id="3.90.1320.10">
    <property type="entry name" value="Outer-capsid protein sigma 3, large lobe"/>
    <property type="match status" value="1"/>
</dbReference>
<dbReference type="PANTHER" id="PTHR31589:SF57">
    <property type="entry name" value="OS06G0474500 PROTEIN"/>
    <property type="match status" value="1"/>
</dbReference>
<evidence type="ECO:0000313" key="2">
    <source>
        <dbReference type="EMBL" id="KAK1265118.1"/>
    </source>
</evidence>
<dbReference type="EMBL" id="JAUJYN010000008">
    <property type="protein sequence ID" value="KAK1265118.1"/>
    <property type="molecule type" value="Genomic_DNA"/>
</dbReference>
<dbReference type="Pfam" id="PF03080">
    <property type="entry name" value="Neprosin"/>
    <property type="match status" value="1"/>
</dbReference>
<name>A0AAV9ALM5_ACOGR</name>
<sequence>MKPSSYPKRLETEKANVKEIHQPWHLNGRCPEGTVPLVRTQKSDQMRAVSPKNFNKKYPNEVLHPQAGDDQKNHEHAVFFVNNTNSGGKAEINIWNPRVEPGDFSIAGLSVTTREIQTYLSVGWMVNPSMFGDNLTRIFMYWTVDGSVNTGCYNHQCSGFVQVNNVIALGGTASPISVYDGPQYQMAVSIFKDVKTGHWWLQVQGNALGYWPSSLVPRLANGTEVVQYGGEVFDSRGNGGGHTTTEMGSGHFGGDGERKASVFTNIQVVDPAKNAYVIPQHISGFADRRNCYDLTGVRMTQNWGLHFFYGGPGRNPNCP</sequence>
<proteinExistence type="predicted"/>
<reference evidence="2" key="2">
    <citation type="submission" date="2023-06" db="EMBL/GenBank/DDBJ databases">
        <authorList>
            <person name="Ma L."/>
            <person name="Liu K.-W."/>
            <person name="Li Z."/>
            <person name="Hsiao Y.-Y."/>
            <person name="Qi Y."/>
            <person name="Fu T."/>
            <person name="Tang G."/>
            <person name="Zhang D."/>
            <person name="Sun W.-H."/>
            <person name="Liu D.-K."/>
            <person name="Li Y."/>
            <person name="Chen G.-Z."/>
            <person name="Liu X.-D."/>
            <person name="Liao X.-Y."/>
            <person name="Jiang Y.-T."/>
            <person name="Yu X."/>
            <person name="Hao Y."/>
            <person name="Huang J."/>
            <person name="Zhao X.-W."/>
            <person name="Ke S."/>
            <person name="Chen Y.-Y."/>
            <person name="Wu W.-L."/>
            <person name="Hsu J.-L."/>
            <person name="Lin Y.-F."/>
            <person name="Huang M.-D."/>
            <person name="Li C.-Y."/>
            <person name="Huang L."/>
            <person name="Wang Z.-W."/>
            <person name="Zhao X."/>
            <person name="Zhong W.-Y."/>
            <person name="Peng D.-H."/>
            <person name="Ahmad S."/>
            <person name="Lan S."/>
            <person name="Zhang J.-S."/>
            <person name="Tsai W.-C."/>
            <person name="Van De Peer Y."/>
            <person name="Liu Z.-J."/>
        </authorList>
    </citation>
    <scope>NUCLEOTIDE SEQUENCE</scope>
    <source>
        <strain evidence="2">SCP</strain>
        <tissue evidence="2">Leaves</tissue>
    </source>
</reference>
<organism evidence="2 3">
    <name type="scientific">Acorus gramineus</name>
    <name type="common">Dwarf sweet flag</name>
    <dbReference type="NCBI Taxonomy" id="55184"/>
    <lineage>
        <taxon>Eukaryota</taxon>
        <taxon>Viridiplantae</taxon>
        <taxon>Streptophyta</taxon>
        <taxon>Embryophyta</taxon>
        <taxon>Tracheophyta</taxon>
        <taxon>Spermatophyta</taxon>
        <taxon>Magnoliopsida</taxon>
        <taxon>Liliopsida</taxon>
        <taxon>Acoraceae</taxon>
        <taxon>Acorus</taxon>
    </lineage>
</organism>
<protein>
    <recommendedName>
        <fullName evidence="1">Neprosin PEP catalytic domain-containing protein</fullName>
    </recommendedName>
</protein>
<dbReference type="Pfam" id="PF14365">
    <property type="entry name" value="Neprosin_AP"/>
    <property type="match status" value="1"/>
</dbReference>
<reference evidence="2" key="1">
    <citation type="journal article" date="2023" name="Nat. Commun.">
        <title>Diploid and tetraploid genomes of Acorus and the evolution of monocots.</title>
        <authorList>
            <person name="Ma L."/>
            <person name="Liu K.W."/>
            <person name="Li Z."/>
            <person name="Hsiao Y.Y."/>
            <person name="Qi Y."/>
            <person name="Fu T."/>
            <person name="Tang G.D."/>
            <person name="Zhang D."/>
            <person name="Sun W.H."/>
            <person name="Liu D.K."/>
            <person name="Li Y."/>
            <person name="Chen G.Z."/>
            <person name="Liu X.D."/>
            <person name="Liao X.Y."/>
            <person name="Jiang Y.T."/>
            <person name="Yu X."/>
            <person name="Hao Y."/>
            <person name="Huang J."/>
            <person name="Zhao X.W."/>
            <person name="Ke S."/>
            <person name="Chen Y.Y."/>
            <person name="Wu W.L."/>
            <person name="Hsu J.L."/>
            <person name="Lin Y.F."/>
            <person name="Huang M.D."/>
            <person name="Li C.Y."/>
            <person name="Huang L."/>
            <person name="Wang Z.W."/>
            <person name="Zhao X."/>
            <person name="Zhong W.Y."/>
            <person name="Peng D.H."/>
            <person name="Ahmad S."/>
            <person name="Lan S."/>
            <person name="Zhang J.S."/>
            <person name="Tsai W.C."/>
            <person name="Van de Peer Y."/>
            <person name="Liu Z.J."/>
        </authorList>
    </citation>
    <scope>NUCLEOTIDE SEQUENCE</scope>
    <source>
        <strain evidence="2">SCP</strain>
    </source>
</reference>
<dbReference type="InterPro" id="IPR025521">
    <property type="entry name" value="Neprosin_propep"/>
</dbReference>